<evidence type="ECO:0000256" key="4">
    <source>
        <dbReference type="ARBA" id="ARBA00022989"/>
    </source>
</evidence>
<evidence type="ECO:0000256" key="8">
    <source>
        <dbReference type="SAM" id="MobiDB-lite"/>
    </source>
</evidence>
<keyword evidence="4 9" id="KW-1133">Transmembrane helix</keyword>
<keyword evidence="7" id="KW-0325">Glycoprotein</keyword>
<dbReference type="Gene3D" id="3.40.50.11530">
    <property type="match status" value="1"/>
</dbReference>
<feature type="chain" id="PRO_5025655945" description="SEFIR domain-containing protein" evidence="10">
    <location>
        <begin position="22"/>
        <end position="657"/>
    </location>
</feature>
<evidence type="ECO:0000256" key="7">
    <source>
        <dbReference type="ARBA" id="ARBA00023180"/>
    </source>
</evidence>
<evidence type="ECO:0000256" key="3">
    <source>
        <dbReference type="ARBA" id="ARBA00022729"/>
    </source>
</evidence>
<dbReference type="PANTHER" id="PTHR15583">
    <property type="entry name" value="INTERLEUKIN-17 RECEPTOR"/>
    <property type="match status" value="1"/>
</dbReference>
<evidence type="ECO:0000256" key="1">
    <source>
        <dbReference type="ARBA" id="ARBA00004479"/>
    </source>
</evidence>
<evidence type="ECO:0000256" key="5">
    <source>
        <dbReference type="ARBA" id="ARBA00023136"/>
    </source>
</evidence>
<keyword evidence="6" id="KW-0675">Receptor</keyword>
<dbReference type="Pfam" id="PF08357">
    <property type="entry name" value="SEFIR"/>
    <property type="match status" value="1"/>
</dbReference>
<evidence type="ECO:0000313" key="12">
    <source>
        <dbReference type="EMBL" id="KAF1391701.1"/>
    </source>
</evidence>
<evidence type="ECO:0000256" key="10">
    <source>
        <dbReference type="SAM" id="SignalP"/>
    </source>
</evidence>
<dbReference type="GO" id="GO:0016020">
    <property type="term" value="C:membrane"/>
    <property type="evidence" value="ECO:0007669"/>
    <property type="project" value="UniProtKB-SubCell"/>
</dbReference>
<organism evidence="12 13">
    <name type="scientific">Perca fluviatilis</name>
    <name type="common">European perch</name>
    <dbReference type="NCBI Taxonomy" id="8168"/>
    <lineage>
        <taxon>Eukaryota</taxon>
        <taxon>Metazoa</taxon>
        <taxon>Chordata</taxon>
        <taxon>Craniata</taxon>
        <taxon>Vertebrata</taxon>
        <taxon>Euteleostomi</taxon>
        <taxon>Actinopterygii</taxon>
        <taxon>Neopterygii</taxon>
        <taxon>Teleostei</taxon>
        <taxon>Neoteleostei</taxon>
        <taxon>Acanthomorphata</taxon>
        <taxon>Eupercaria</taxon>
        <taxon>Perciformes</taxon>
        <taxon>Percoidei</taxon>
        <taxon>Percidae</taxon>
        <taxon>Percinae</taxon>
        <taxon>Perca</taxon>
    </lineage>
</organism>
<dbReference type="PROSITE" id="PS51534">
    <property type="entry name" value="SEFIR"/>
    <property type="match status" value="1"/>
</dbReference>
<feature type="domain" description="SEFIR" evidence="11">
    <location>
        <begin position="444"/>
        <end position="607"/>
    </location>
</feature>
<keyword evidence="5 9" id="KW-0472">Membrane</keyword>
<comment type="subcellular location">
    <subcellularLocation>
        <location evidence="1">Membrane</location>
        <topology evidence="1">Single-pass type I membrane protein</topology>
    </subcellularLocation>
</comment>
<gene>
    <name evidence="12" type="ORF">PFLUV_G00044830</name>
</gene>
<dbReference type="PANTHER" id="PTHR15583:SF12">
    <property type="entry name" value="INTERLEUKIN-17 RECEPTOR C"/>
    <property type="match status" value="1"/>
</dbReference>
<dbReference type="InterPro" id="IPR039465">
    <property type="entry name" value="IL-17_rcpt-like"/>
</dbReference>
<feature type="compositionally biased region" description="Basic residues" evidence="8">
    <location>
        <begin position="618"/>
        <end position="633"/>
    </location>
</feature>
<dbReference type="EMBL" id="VHII01000004">
    <property type="protein sequence ID" value="KAF1391701.1"/>
    <property type="molecule type" value="Genomic_DNA"/>
</dbReference>
<evidence type="ECO:0000256" key="6">
    <source>
        <dbReference type="ARBA" id="ARBA00023170"/>
    </source>
</evidence>
<dbReference type="Proteomes" id="UP000465112">
    <property type="component" value="Chromosome 4"/>
</dbReference>
<feature type="region of interest" description="Disordered" evidence="8">
    <location>
        <begin position="613"/>
        <end position="642"/>
    </location>
</feature>
<evidence type="ECO:0000259" key="11">
    <source>
        <dbReference type="PROSITE" id="PS51534"/>
    </source>
</evidence>
<dbReference type="GO" id="GO:0030368">
    <property type="term" value="F:interleukin-17 receptor activity"/>
    <property type="evidence" value="ECO:0007669"/>
    <property type="project" value="InterPro"/>
</dbReference>
<evidence type="ECO:0000256" key="9">
    <source>
        <dbReference type="SAM" id="Phobius"/>
    </source>
</evidence>
<proteinExistence type="predicted"/>
<comment type="caution">
    <text evidence="12">The sequence shown here is derived from an EMBL/GenBank/DDBJ whole genome shotgun (WGS) entry which is preliminary data.</text>
</comment>
<keyword evidence="2 9" id="KW-0812">Transmembrane</keyword>
<dbReference type="AlphaFoldDB" id="A0A6A5ER34"/>
<feature type="signal peptide" evidence="10">
    <location>
        <begin position="1"/>
        <end position="21"/>
    </location>
</feature>
<keyword evidence="3 10" id="KW-0732">Signal</keyword>
<evidence type="ECO:0000256" key="2">
    <source>
        <dbReference type="ARBA" id="ARBA00022692"/>
    </source>
</evidence>
<name>A0A6A5ER34_PERFL</name>
<accession>A0A6A5ER34</accession>
<dbReference type="InterPro" id="IPR013568">
    <property type="entry name" value="SEFIR_dom"/>
</dbReference>
<sequence length="657" mass="74488">MLLPGQSIWCILLPLCMTVCGLEISGDEVICSQGLSDCTMNKVNILVVEDNNAVNVQNLTPSIELCCRDSAPCTICLVIDIEINIHLDKVIEDEGHSGYEEEDYSGETERNSNASVTVCYYALPTLPMCKKVEFTVNHTALTLQNQAKISVKITKPAGVSFSSHVFVYSSTPPMPSREVVAPSLDEVCSQEWKERVEECHVPSLSCVIDQKMNWVELQFGRNKSLPSVCVQYEKNGICQIWNRTTIPLHSVTPCMCLQVWDEDDQRSMRTQSCPFINNTDSLQRSVWQNVSVFVSQGQMNNYHTMLSWNLSAPCRLGGEVWPCQKENSSCCREMKGFRQQLKNGTWRQNSKGHWETIRVFEDIHVQLSTCVMVEVKGMGHELGPFCLKNSLLADNRSRWILLVVGVMLLVCLAVLIFYLLHDFVKKWAWSWHHGGFVKICRKGHMVVLLSPPDEDDGVSESVCQLGSQLFNQGFSVSVDQWSRKEQCTMGPLPWLHSQLLQLKSLGGRVVLVLTRKALERAEEWTHGNKEVIKMKGDKGLPQICSPYSDVFTASLFLIQADKQLGRPGERFLLVKFDSHRSIDRRLPELFQGLPLFQLPSQIQALLSELTMGRTGRQSGRRTRTRWKWSAKTKKGQDQQKASHCKYVGPEKNLEQRL</sequence>
<keyword evidence="13" id="KW-1185">Reference proteome</keyword>
<reference evidence="12 13" key="1">
    <citation type="submission" date="2019-06" db="EMBL/GenBank/DDBJ databases">
        <title>A chromosome-scale genome assembly of the European perch, Perca fluviatilis.</title>
        <authorList>
            <person name="Roques C."/>
            <person name="Zahm M."/>
            <person name="Cabau C."/>
            <person name="Klopp C."/>
            <person name="Bouchez O."/>
            <person name="Donnadieu C."/>
            <person name="Kuhl H."/>
            <person name="Gislard M."/>
            <person name="Guendouz S."/>
            <person name="Journot L."/>
            <person name="Haffray P."/>
            <person name="Bestin A."/>
            <person name="Morvezen R."/>
            <person name="Feron R."/>
            <person name="Wen M."/>
            <person name="Jouanno E."/>
            <person name="Herpin A."/>
            <person name="Schartl M."/>
            <person name="Postlethwait J."/>
            <person name="Schaerlinger B."/>
            <person name="Chardard D."/>
            <person name="Lecocq T."/>
            <person name="Poncet C."/>
            <person name="Jaffrelo L."/>
            <person name="Lampietro C."/>
            <person name="Guiguen Y."/>
        </authorList>
    </citation>
    <scope>NUCLEOTIDE SEQUENCE [LARGE SCALE GENOMIC DNA]</scope>
    <source>
        <tissue evidence="12">Blood</tissue>
    </source>
</reference>
<dbReference type="OrthoDB" id="9949622at2759"/>
<evidence type="ECO:0000313" key="13">
    <source>
        <dbReference type="Proteomes" id="UP000465112"/>
    </source>
</evidence>
<protein>
    <recommendedName>
        <fullName evidence="11">SEFIR domain-containing protein</fullName>
    </recommendedName>
</protein>
<feature type="transmembrane region" description="Helical" evidence="9">
    <location>
        <begin position="399"/>
        <end position="420"/>
    </location>
</feature>